<feature type="domain" description="HTH cro/C1-type" evidence="1">
    <location>
        <begin position="27"/>
        <end position="84"/>
    </location>
</feature>
<dbReference type="SMART" id="SM00530">
    <property type="entry name" value="HTH_XRE"/>
    <property type="match status" value="1"/>
</dbReference>
<gene>
    <name evidence="2" type="ORF">ACFOSB_11330</name>
</gene>
<dbReference type="RefSeq" id="WP_380102020.1">
    <property type="nucleotide sequence ID" value="NZ_JBHRZG010000011.1"/>
</dbReference>
<keyword evidence="3" id="KW-1185">Reference proteome</keyword>
<dbReference type="InterPro" id="IPR001387">
    <property type="entry name" value="Cro/C1-type_HTH"/>
</dbReference>
<dbReference type="SUPFAM" id="SSF47413">
    <property type="entry name" value="lambda repressor-like DNA-binding domains"/>
    <property type="match status" value="1"/>
</dbReference>
<name>A0ABV7Z8V6_9DEIO</name>
<evidence type="ECO:0000313" key="3">
    <source>
        <dbReference type="Proteomes" id="UP001595803"/>
    </source>
</evidence>
<dbReference type="InterPro" id="IPR010982">
    <property type="entry name" value="Lambda_DNA-bd_dom_sf"/>
</dbReference>
<dbReference type="PROSITE" id="PS50943">
    <property type="entry name" value="HTH_CROC1"/>
    <property type="match status" value="1"/>
</dbReference>
<protein>
    <submittedName>
        <fullName evidence="2">Helix-turn-helix domain-containing protein</fullName>
    </submittedName>
</protein>
<accession>A0ABV7Z8V6</accession>
<dbReference type="Proteomes" id="UP001595803">
    <property type="component" value="Unassembled WGS sequence"/>
</dbReference>
<organism evidence="2 3">
    <name type="scientific">Deinococcus rufus</name>
    <dbReference type="NCBI Taxonomy" id="2136097"/>
    <lineage>
        <taxon>Bacteria</taxon>
        <taxon>Thermotogati</taxon>
        <taxon>Deinococcota</taxon>
        <taxon>Deinococci</taxon>
        <taxon>Deinococcales</taxon>
        <taxon>Deinococcaceae</taxon>
        <taxon>Deinococcus</taxon>
    </lineage>
</organism>
<dbReference type="EMBL" id="JBHRZG010000011">
    <property type="protein sequence ID" value="MFC3833449.1"/>
    <property type="molecule type" value="Genomic_DNA"/>
</dbReference>
<evidence type="ECO:0000313" key="2">
    <source>
        <dbReference type="EMBL" id="MFC3833449.1"/>
    </source>
</evidence>
<comment type="caution">
    <text evidence="2">The sequence shown here is derived from an EMBL/GenBank/DDBJ whole genome shotgun (WGS) entry which is preliminary data.</text>
</comment>
<evidence type="ECO:0000259" key="1">
    <source>
        <dbReference type="PROSITE" id="PS50943"/>
    </source>
</evidence>
<sequence length="189" mass="20437">MTDAPRKRPRAVRPAEILTAADRGLALKAWLQHHKIGISDFAINAGISRAGMSRYLSGKTDIAEIQQDTADRLLRAMGVSDEDAWALLGIPTTARSTFRSFRPYPLGHGSMPAATEHGALSVRLDAPLFGSVSLPVGAILRIELHNPRYEHQIYRLRDDRLFAVVSGTPMDASGAVLLGGLAGVDFVAR</sequence>
<proteinExistence type="predicted"/>
<reference evidence="3" key="1">
    <citation type="journal article" date="2019" name="Int. J. Syst. Evol. Microbiol.">
        <title>The Global Catalogue of Microorganisms (GCM) 10K type strain sequencing project: providing services to taxonomists for standard genome sequencing and annotation.</title>
        <authorList>
            <consortium name="The Broad Institute Genomics Platform"/>
            <consortium name="The Broad Institute Genome Sequencing Center for Infectious Disease"/>
            <person name="Wu L."/>
            <person name="Ma J."/>
        </authorList>
    </citation>
    <scope>NUCLEOTIDE SEQUENCE [LARGE SCALE GENOMIC DNA]</scope>
    <source>
        <strain evidence="3">CCTCC AB 2017081</strain>
    </source>
</reference>
<dbReference type="CDD" id="cd00093">
    <property type="entry name" value="HTH_XRE"/>
    <property type="match status" value="1"/>
</dbReference>
<dbReference type="Gene3D" id="1.10.260.40">
    <property type="entry name" value="lambda repressor-like DNA-binding domains"/>
    <property type="match status" value="1"/>
</dbReference>